<keyword evidence="4" id="KW-0132">Cell division</keyword>
<feature type="domain" description="Cyclin-like" evidence="12">
    <location>
        <begin position="484"/>
        <end position="568"/>
    </location>
</feature>
<dbReference type="PANTHER" id="PTHR10177">
    <property type="entry name" value="CYCLINS"/>
    <property type="match status" value="1"/>
</dbReference>
<dbReference type="InterPro" id="IPR025520">
    <property type="entry name" value="DUF4408"/>
</dbReference>
<dbReference type="Proteomes" id="UP000594261">
    <property type="component" value="Chromosome 1"/>
</dbReference>
<name>A0A7N2QXD6_QUELO</name>
<dbReference type="KEGG" id="qlo:115981062"/>
<gene>
    <name evidence="14" type="primary">LOC115981062</name>
</gene>
<reference evidence="14 15" key="1">
    <citation type="journal article" date="2016" name="G3 (Bethesda)">
        <title>First Draft Assembly and Annotation of the Genome of a California Endemic Oak Quercus lobata Nee (Fagaceae).</title>
        <authorList>
            <person name="Sork V.L."/>
            <person name="Fitz-Gibbon S.T."/>
            <person name="Puiu D."/>
            <person name="Crepeau M."/>
            <person name="Gugger P.F."/>
            <person name="Sherman R."/>
            <person name="Stevens K."/>
            <person name="Langley C.H."/>
            <person name="Pellegrini M."/>
            <person name="Salzberg S.L."/>
        </authorList>
    </citation>
    <scope>NUCLEOTIDE SEQUENCE [LARGE SCALE GENOMIC DNA]</scope>
    <source>
        <strain evidence="14 15">cv. SW786</strain>
    </source>
</reference>
<dbReference type="GO" id="GO:0051301">
    <property type="term" value="P:cell division"/>
    <property type="evidence" value="ECO:0007669"/>
    <property type="project" value="UniProtKB-KW"/>
</dbReference>
<evidence type="ECO:0000256" key="4">
    <source>
        <dbReference type="ARBA" id="ARBA00022618"/>
    </source>
</evidence>
<keyword evidence="6 9" id="KW-0195">Cyclin</keyword>
<comment type="similarity">
    <text evidence="2">Belongs to the cyclin family. Cyclin AB subfamily.</text>
</comment>
<feature type="domain" description="Cyclin-like" evidence="12">
    <location>
        <begin position="387"/>
        <end position="471"/>
    </location>
</feature>
<comment type="function">
    <text evidence="1">Essential for the control of the cell cycle at the G2/M (mitosis) transition.</text>
</comment>
<evidence type="ECO:0000256" key="9">
    <source>
        <dbReference type="RuleBase" id="RU000383"/>
    </source>
</evidence>
<dbReference type="Pfam" id="PF14364">
    <property type="entry name" value="DUF4408"/>
    <property type="match status" value="1"/>
</dbReference>
<dbReference type="Gramene" id="QL01p016244:mrna">
    <property type="protein sequence ID" value="QL01p016244:mrna"/>
    <property type="gene ID" value="QL01p016244"/>
</dbReference>
<feature type="domain" description="Cyclin C-terminal" evidence="13">
    <location>
        <begin position="480"/>
        <end position="599"/>
    </location>
</feature>
<dbReference type="RefSeq" id="XP_030959111.1">
    <property type="nucleotide sequence ID" value="XM_031103251.1"/>
</dbReference>
<dbReference type="GO" id="GO:0010332">
    <property type="term" value="P:response to gamma radiation"/>
    <property type="evidence" value="ECO:0007669"/>
    <property type="project" value="UniProtKB-ARBA"/>
</dbReference>
<evidence type="ECO:0000256" key="7">
    <source>
        <dbReference type="ARBA" id="ARBA00023306"/>
    </source>
</evidence>
<dbReference type="Pfam" id="PF00134">
    <property type="entry name" value="Cyclin_N"/>
    <property type="match status" value="1"/>
</dbReference>
<dbReference type="SMART" id="SM01332">
    <property type="entry name" value="Cyclin_C"/>
    <property type="match status" value="1"/>
</dbReference>
<evidence type="ECO:0000256" key="2">
    <source>
        <dbReference type="ARBA" id="ARBA00006955"/>
    </source>
</evidence>
<dbReference type="OMA" id="HINAKMR"/>
<dbReference type="FunFam" id="1.10.472.10:FF:000032">
    <property type="entry name" value="G2/mitotic-specific cyclin-1"/>
    <property type="match status" value="1"/>
</dbReference>
<dbReference type="InParanoid" id="A0A7N2QXD6"/>
<evidence type="ECO:0000256" key="6">
    <source>
        <dbReference type="ARBA" id="ARBA00023127"/>
    </source>
</evidence>
<evidence type="ECO:0000313" key="14">
    <source>
        <dbReference type="EnsemblPlants" id="QL01p016244:mrna"/>
    </source>
</evidence>
<dbReference type="SUPFAM" id="SSF47954">
    <property type="entry name" value="Cyclin-like"/>
    <property type="match status" value="2"/>
</dbReference>
<organism evidence="14 15">
    <name type="scientific">Quercus lobata</name>
    <name type="common">Valley oak</name>
    <dbReference type="NCBI Taxonomy" id="97700"/>
    <lineage>
        <taxon>Eukaryota</taxon>
        <taxon>Viridiplantae</taxon>
        <taxon>Streptophyta</taxon>
        <taxon>Embryophyta</taxon>
        <taxon>Tracheophyta</taxon>
        <taxon>Spermatophyta</taxon>
        <taxon>Magnoliopsida</taxon>
        <taxon>eudicotyledons</taxon>
        <taxon>Gunneridae</taxon>
        <taxon>Pentapetalae</taxon>
        <taxon>rosids</taxon>
        <taxon>fabids</taxon>
        <taxon>Fagales</taxon>
        <taxon>Fagaceae</taxon>
        <taxon>Quercus</taxon>
    </lineage>
</organism>
<dbReference type="InterPro" id="IPR036915">
    <property type="entry name" value="Cyclin-like_sf"/>
</dbReference>
<sequence length="607" mass="66854">MASMLSLKLVLISTGVLTMAMALKVSVSVVSDFVVSEVPSIWSIVLTWLRPPYLYIVINCIIISIVASSKLHTRTEEDPAPEMVPLTPVPVVEVSDDVRISDYSDVYENGVVLSGGGLGYSVGYDAAEKKVMDGGDDEAKVVASRPVERKDSMELSFLNKENEKPPVSARFAHRKAVKASPEGEGMLKNVTAEGRTRRVLQDIGNMVAERAVEVKLQAQPITRAFCTELIANAQTAAEKNKLQKPIKDALGAVAGYGVVVKKGGVATKVAAAQKIVKMPNPEEVIVISSDEEDEGKCAGSRKSKDGPSRKNVKTLTARSKAACGITKKPKDLIENIDAADVDNELAVAEYVDEMYKFFKETEDLSQVHDYMIKQTHINAKMRSILVDWLIEVHRKFELTPETLYLTINIVDRFLSIVVVSRRELQLVGISSMLIASKYEETWAPEVNNFVGISDNAYLREQILVMEKTILEKLEWLMTVPTPYVFLVRYIKASVPSDKQMENMVFFLAELGLLHYPTITSYCPSKIAASAVYAARCTLDNSPSWNETLEHYTGYSECQLKDCAELLVSLHSVAAESKLKEVHGKFTSSDRGAVALLTPAKSLSSKST</sequence>
<dbReference type="EMBL" id="LRBV02000001">
    <property type="status" value="NOT_ANNOTATED_CDS"/>
    <property type="molecule type" value="Genomic_DNA"/>
</dbReference>
<dbReference type="OrthoDB" id="5590282at2759"/>
<keyword evidence="7" id="KW-0131">Cell cycle</keyword>
<dbReference type="CDD" id="cd20511">
    <property type="entry name" value="CYCLIN_AtCycB-like_rpt2"/>
    <property type="match status" value="1"/>
</dbReference>
<evidence type="ECO:0000256" key="8">
    <source>
        <dbReference type="ARBA" id="ARBA00032263"/>
    </source>
</evidence>
<dbReference type="InterPro" id="IPR039361">
    <property type="entry name" value="Cyclin"/>
</dbReference>
<dbReference type="InterPro" id="IPR004367">
    <property type="entry name" value="Cyclin_C-dom"/>
</dbReference>
<evidence type="ECO:0000256" key="10">
    <source>
        <dbReference type="SAM" id="MobiDB-lite"/>
    </source>
</evidence>
<evidence type="ECO:0000313" key="15">
    <source>
        <dbReference type="Proteomes" id="UP000594261"/>
    </source>
</evidence>
<evidence type="ECO:0000256" key="11">
    <source>
        <dbReference type="SAM" id="SignalP"/>
    </source>
</evidence>
<dbReference type="InterPro" id="IPR013763">
    <property type="entry name" value="Cyclin-like_dom"/>
</dbReference>
<keyword evidence="11" id="KW-0732">Signal</keyword>
<dbReference type="PROSITE" id="PS00292">
    <property type="entry name" value="CYCLINS"/>
    <property type="match status" value="1"/>
</dbReference>
<dbReference type="Pfam" id="PF02984">
    <property type="entry name" value="Cyclin_C"/>
    <property type="match status" value="1"/>
</dbReference>
<dbReference type="GeneID" id="115981062"/>
<dbReference type="InterPro" id="IPR048258">
    <property type="entry name" value="Cyclins_cyclin-box"/>
</dbReference>
<proteinExistence type="inferred from homology"/>
<comment type="subunit">
    <text evidence="3">Interacts with the CDC2 protein kinase to form a serine/threonine kinase holoenzyme complex also known as maturation promoting factor (MPF). The cyclin subunit imparts substrate specificity to the complex.</text>
</comment>
<dbReference type="InterPro" id="IPR006671">
    <property type="entry name" value="Cyclin_N"/>
</dbReference>
<dbReference type="Gene3D" id="1.10.472.10">
    <property type="entry name" value="Cyclin-like"/>
    <property type="match status" value="2"/>
</dbReference>
<keyword evidence="15" id="KW-1185">Reference proteome</keyword>
<dbReference type="AlphaFoldDB" id="A0A7N2QXD6"/>
<keyword evidence="5" id="KW-0498">Mitosis</keyword>
<evidence type="ECO:0000259" key="13">
    <source>
        <dbReference type="SMART" id="SM01332"/>
    </source>
</evidence>
<protein>
    <recommendedName>
        <fullName evidence="8">B-like cyclin</fullName>
    </recommendedName>
</protein>
<evidence type="ECO:0000256" key="3">
    <source>
        <dbReference type="ARBA" id="ARBA00011177"/>
    </source>
</evidence>
<evidence type="ECO:0000256" key="5">
    <source>
        <dbReference type="ARBA" id="ARBA00022776"/>
    </source>
</evidence>
<feature type="signal peptide" evidence="11">
    <location>
        <begin position="1"/>
        <end position="22"/>
    </location>
</feature>
<reference evidence="14" key="2">
    <citation type="submission" date="2021-01" db="UniProtKB">
        <authorList>
            <consortium name="EnsemblPlants"/>
        </authorList>
    </citation>
    <scope>IDENTIFICATION</scope>
</reference>
<accession>A0A7N2QXD6</accession>
<dbReference type="EnsemblPlants" id="QL01p016244:mrna">
    <property type="protein sequence ID" value="QL01p016244:mrna"/>
    <property type="gene ID" value="QL01p016244"/>
</dbReference>
<evidence type="ECO:0000256" key="1">
    <source>
        <dbReference type="ARBA" id="ARBA00003222"/>
    </source>
</evidence>
<feature type="chain" id="PRO_5029731481" description="B-like cyclin" evidence="11">
    <location>
        <begin position="23"/>
        <end position="607"/>
    </location>
</feature>
<feature type="region of interest" description="Disordered" evidence="10">
    <location>
        <begin position="288"/>
        <end position="312"/>
    </location>
</feature>
<evidence type="ECO:0000259" key="12">
    <source>
        <dbReference type="SMART" id="SM00385"/>
    </source>
</evidence>
<dbReference type="SMART" id="SM00385">
    <property type="entry name" value="CYCLIN"/>
    <property type="match status" value="2"/>
</dbReference>